<proteinExistence type="predicted"/>
<evidence type="ECO:0000313" key="1">
    <source>
        <dbReference type="EMBL" id="PKU42282.1"/>
    </source>
</evidence>
<protein>
    <submittedName>
        <fullName evidence="1">Uncharacterized protein</fullName>
    </submittedName>
</protein>
<dbReference type="Proteomes" id="UP000233556">
    <property type="component" value="Unassembled WGS sequence"/>
</dbReference>
<accession>A0A2I0U8C3</accession>
<dbReference type="AlphaFoldDB" id="A0A2I0U8C3"/>
<gene>
    <name evidence="1" type="ORF">llap_7408</name>
</gene>
<evidence type="ECO:0000313" key="2">
    <source>
        <dbReference type="Proteomes" id="UP000233556"/>
    </source>
</evidence>
<sequence>MLGPLGLQDNMKAVVKKLTAHQINITSVDMVKTNGYMLFRTDKRAGDPKKLMLKEDPTSFTAHEVHGLKKELFAVVSLGSSSRVLKQ</sequence>
<dbReference type="EMBL" id="KZ506010">
    <property type="protein sequence ID" value="PKU42282.1"/>
    <property type="molecule type" value="Genomic_DNA"/>
</dbReference>
<reference evidence="2" key="2">
    <citation type="submission" date="2017-12" db="EMBL/GenBank/DDBJ databases">
        <title>Genome sequence of the Bar-tailed Godwit (Limosa lapponica baueri).</title>
        <authorList>
            <person name="Lima N.C.B."/>
            <person name="Parody-Merino A.M."/>
            <person name="Battley P.F."/>
            <person name="Fidler A.E."/>
            <person name="Prosdocimi F."/>
        </authorList>
    </citation>
    <scope>NUCLEOTIDE SEQUENCE [LARGE SCALE GENOMIC DNA]</scope>
</reference>
<name>A0A2I0U8C3_LIMLA</name>
<reference evidence="2" key="1">
    <citation type="submission" date="2017-11" db="EMBL/GenBank/DDBJ databases">
        <authorList>
            <person name="Lima N.C."/>
            <person name="Parody-Merino A.M."/>
            <person name="Battley P.F."/>
            <person name="Fidler A.E."/>
            <person name="Prosdocimi F."/>
        </authorList>
    </citation>
    <scope>NUCLEOTIDE SEQUENCE [LARGE SCALE GENOMIC DNA]</scope>
</reference>
<organism evidence="1 2">
    <name type="scientific">Limosa lapponica baueri</name>
    <dbReference type="NCBI Taxonomy" id="1758121"/>
    <lineage>
        <taxon>Eukaryota</taxon>
        <taxon>Metazoa</taxon>
        <taxon>Chordata</taxon>
        <taxon>Craniata</taxon>
        <taxon>Vertebrata</taxon>
        <taxon>Euteleostomi</taxon>
        <taxon>Archelosauria</taxon>
        <taxon>Archosauria</taxon>
        <taxon>Dinosauria</taxon>
        <taxon>Saurischia</taxon>
        <taxon>Theropoda</taxon>
        <taxon>Coelurosauria</taxon>
        <taxon>Aves</taxon>
        <taxon>Neognathae</taxon>
        <taxon>Neoaves</taxon>
        <taxon>Charadriiformes</taxon>
        <taxon>Scolopacidae</taxon>
        <taxon>Limosa</taxon>
    </lineage>
</organism>
<keyword evidence="2" id="KW-1185">Reference proteome</keyword>